<dbReference type="PANTHER" id="PTHR21724">
    <property type="entry name" value="SHKT DOMAIN-CONTAINING PROTEIN"/>
    <property type="match status" value="1"/>
</dbReference>
<sequence>MTTTATTATNTPTITPTSISTKCSNNVCPFDFSIPCQQSGDKSWCCDEIQRTTPNGDCKDKIAGCQNKTKMCENPFYEKLMSKMCAMTCNLCNSQYVVATKTTKRWISCSDTTTDCAKRKKEGYCEDESISVEQKKQECISSCSLCE</sequence>
<feature type="domain" description="ShKT" evidence="1">
    <location>
        <begin position="108"/>
        <end position="147"/>
    </location>
</feature>
<dbReference type="InterPro" id="IPR003582">
    <property type="entry name" value="ShKT_dom"/>
</dbReference>
<dbReference type="SMART" id="SM00254">
    <property type="entry name" value="ShKT"/>
    <property type="match status" value="2"/>
</dbReference>
<dbReference type="OrthoDB" id="5867083at2759"/>
<proteinExistence type="predicted"/>
<organism evidence="2 3">
    <name type="scientific">Bursaphelenchus xylophilus</name>
    <name type="common">Pinewood nematode worm</name>
    <name type="synonym">Aphelenchoides xylophilus</name>
    <dbReference type="NCBI Taxonomy" id="6326"/>
    <lineage>
        <taxon>Eukaryota</taxon>
        <taxon>Metazoa</taxon>
        <taxon>Ecdysozoa</taxon>
        <taxon>Nematoda</taxon>
        <taxon>Chromadorea</taxon>
        <taxon>Rhabditida</taxon>
        <taxon>Tylenchina</taxon>
        <taxon>Tylenchomorpha</taxon>
        <taxon>Aphelenchoidea</taxon>
        <taxon>Aphelenchoididae</taxon>
        <taxon>Bursaphelenchus</taxon>
    </lineage>
</organism>
<dbReference type="Proteomes" id="UP000659654">
    <property type="component" value="Unassembled WGS sequence"/>
</dbReference>
<feature type="domain" description="ShKT" evidence="1">
    <location>
        <begin position="57"/>
        <end position="93"/>
    </location>
</feature>
<comment type="caution">
    <text evidence="2">The sequence shown here is derived from an EMBL/GenBank/DDBJ whole genome shotgun (WGS) entry which is preliminary data.</text>
</comment>
<gene>
    <name evidence="2" type="ORF">BXYJ_LOCUS1922</name>
</gene>
<dbReference type="Proteomes" id="UP000582659">
    <property type="component" value="Unassembled WGS sequence"/>
</dbReference>
<evidence type="ECO:0000313" key="3">
    <source>
        <dbReference type="Proteomes" id="UP000659654"/>
    </source>
</evidence>
<dbReference type="PANTHER" id="PTHR21724:SF109">
    <property type="entry name" value="SHKT DOMAIN-CONTAINING PROTEIN"/>
    <property type="match status" value="1"/>
</dbReference>
<reference evidence="2" key="1">
    <citation type="submission" date="2020-09" db="EMBL/GenBank/DDBJ databases">
        <authorList>
            <person name="Kikuchi T."/>
        </authorList>
    </citation>
    <scope>NUCLEOTIDE SEQUENCE</scope>
    <source>
        <strain evidence="2">Ka4C1</strain>
    </source>
</reference>
<name>A0A811K4Y5_BURXY</name>
<protein>
    <submittedName>
        <fullName evidence="2">(pine wood nematode) hypothetical protein</fullName>
    </submittedName>
</protein>
<keyword evidence="3" id="KW-1185">Reference proteome</keyword>
<dbReference type="EMBL" id="CAJFCV020000001">
    <property type="protein sequence ID" value="CAG9086355.1"/>
    <property type="molecule type" value="Genomic_DNA"/>
</dbReference>
<accession>A0A811K4Y5</accession>
<evidence type="ECO:0000313" key="2">
    <source>
        <dbReference type="EMBL" id="CAD5210412.1"/>
    </source>
</evidence>
<dbReference type="SMR" id="A0A811K4Y5"/>
<dbReference type="Pfam" id="PF01549">
    <property type="entry name" value="ShK"/>
    <property type="match status" value="2"/>
</dbReference>
<dbReference type="Gene3D" id="1.10.10.1940">
    <property type="match status" value="1"/>
</dbReference>
<evidence type="ECO:0000259" key="1">
    <source>
        <dbReference type="SMART" id="SM00254"/>
    </source>
</evidence>
<dbReference type="EMBL" id="CAJFDI010000001">
    <property type="protein sequence ID" value="CAD5210412.1"/>
    <property type="molecule type" value="Genomic_DNA"/>
</dbReference>
<dbReference type="AlphaFoldDB" id="A0A811K4Y5"/>